<feature type="region of interest" description="Disordered" evidence="1">
    <location>
        <begin position="1"/>
        <end position="34"/>
    </location>
</feature>
<dbReference type="Proteomes" id="UP000076738">
    <property type="component" value="Unassembled WGS sequence"/>
</dbReference>
<reference evidence="2 3" key="1">
    <citation type="journal article" date="2016" name="Mol. Biol. Evol.">
        <title>Comparative Genomics of Early-Diverging Mushroom-Forming Fungi Provides Insights into the Origins of Lignocellulose Decay Capabilities.</title>
        <authorList>
            <person name="Nagy L.G."/>
            <person name="Riley R."/>
            <person name="Tritt A."/>
            <person name="Adam C."/>
            <person name="Daum C."/>
            <person name="Floudas D."/>
            <person name="Sun H."/>
            <person name="Yadav J.S."/>
            <person name="Pangilinan J."/>
            <person name="Larsson K.H."/>
            <person name="Matsuura K."/>
            <person name="Barry K."/>
            <person name="Labutti K."/>
            <person name="Kuo R."/>
            <person name="Ohm R.A."/>
            <person name="Bhattacharya S.S."/>
            <person name="Shirouzu T."/>
            <person name="Yoshinaga Y."/>
            <person name="Martin F.M."/>
            <person name="Grigoriev I.V."/>
            <person name="Hibbett D.S."/>
        </authorList>
    </citation>
    <scope>NUCLEOTIDE SEQUENCE [LARGE SCALE GENOMIC DNA]</scope>
    <source>
        <strain evidence="2 3">TUFC12733</strain>
    </source>
</reference>
<evidence type="ECO:0000313" key="3">
    <source>
        <dbReference type="Proteomes" id="UP000076738"/>
    </source>
</evidence>
<feature type="compositionally biased region" description="Low complexity" evidence="1">
    <location>
        <begin position="182"/>
        <end position="194"/>
    </location>
</feature>
<keyword evidence="3" id="KW-1185">Reference proteome</keyword>
<gene>
    <name evidence="2" type="ORF">CALVIDRAFT_127330</name>
</gene>
<evidence type="ECO:0000313" key="2">
    <source>
        <dbReference type="EMBL" id="KZP01213.1"/>
    </source>
</evidence>
<protein>
    <submittedName>
        <fullName evidence="2">Uncharacterized protein</fullName>
    </submittedName>
</protein>
<organism evidence="2 3">
    <name type="scientific">Calocera viscosa (strain TUFC12733)</name>
    <dbReference type="NCBI Taxonomy" id="1330018"/>
    <lineage>
        <taxon>Eukaryota</taxon>
        <taxon>Fungi</taxon>
        <taxon>Dikarya</taxon>
        <taxon>Basidiomycota</taxon>
        <taxon>Agaricomycotina</taxon>
        <taxon>Dacrymycetes</taxon>
        <taxon>Dacrymycetales</taxon>
        <taxon>Dacrymycetaceae</taxon>
        <taxon>Calocera</taxon>
    </lineage>
</organism>
<accession>A0A167RS24</accession>
<name>A0A167RS24_CALVF</name>
<dbReference type="EMBL" id="KV417267">
    <property type="protein sequence ID" value="KZP01213.1"/>
    <property type="molecule type" value="Genomic_DNA"/>
</dbReference>
<dbReference type="AlphaFoldDB" id="A0A167RS24"/>
<sequence length="201" mass="21969">MRDSSLVSRGGRLFGRDRRCGKGPQRAEGMHRAGHRHCQKAEGYGLLTDFHPTRPALLVFACQTRDSISMGIQTPHTTRRQKADRQPGFTRTRAIDIISIHPARPTLPQQGKGQGISSIARHPCLPRHSLGPLPSTPASIPAYEWGRAGSATQHFRRPSGCSRSRTHARPRLVGEPGRHGSRSLLLSSSPRPLGMTRASSG</sequence>
<feature type="region of interest" description="Disordered" evidence="1">
    <location>
        <begin position="151"/>
        <end position="201"/>
    </location>
</feature>
<evidence type="ECO:0000256" key="1">
    <source>
        <dbReference type="SAM" id="MobiDB-lite"/>
    </source>
</evidence>
<proteinExistence type="predicted"/>